<evidence type="ECO:0000256" key="6">
    <source>
        <dbReference type="ARBA" id="ARBA00022832"/>
    </source>
</evidence>
<dbReference type="EnsemblPlants" id="OB03G33370.1">
    <property type="protein sequence ID" value="OB03G33370.1"/>
    <property type="gene ID" value="OB03G33370"/>
</dbReference>
<sequence length="133" mass="14556">MGLALMQAVRTLVLRHLHLGARPPCYGLGPRLRREMSASAGQDGGPRAGSESEDAVRARVVELVKKFDKVTETADFQKDLSLDSLDQVELVMAFENEFSVEIPDDKADKLSCCADVAKYIISESESNKADKLS</sequence>
<keyword evidence="8 11" id="KW-0275">Fatty acid biosynthesis</keyword>
<dbReference type="GO" id="GO:0000035">
    <property type="term" value="F:acyl binding"/>
    <property type="evidence" value="ECO:0007669"/>
    <property type="project" value="TreeGrafter"/>
</dbReference>
<dbReference type="GO" id="GO:0005739">
    <property type="term" value="C:mitochondrion"/>
    <property type="evidence" value="ECO:0007669"/>
    <property type="project" value="UniProtKB-ARBA"/>
</dbReference>
<dbReference type="SUPFAM" id="SSF47336">
    <property type="entry name" value="ACP-like"/>
    <property type="match status" value="1"/>
</dbReference>
<protein>
    <recommendedName>
        <fullName evidence="11">Acyl carrier protein</fullName>
    </recommendedName>
</protein>
<comment type="pathway">
    <text evidence="1">Lipid metabolism; fatty acid biosynthesis.</text>
</comment>
<evidence type="ECO:0000259" key="12">
    <source>
        <dbReference type="PROSITE" id="PS50075"/>
    </source>
</evidence>
<evidence type="ECO:0000313" key="14">
    <source>
        <dbReference type="Proteomes" id="UP000006038"/>
    </source>
</evidence>
<evidence type="ECO:0000256" key="11">
    <source>
        <dbReference type="RuleBase" id="RU000722"/>
    </source>
</evidence>
<evidence type="ECO:0000256" key="7">
    <source>
        <dbReference type="ARBA" id="ARBA00023098"/>
    </source>
</evidence>
<dbReference type="OMA" id="GARPPCY"/>
<keyword evidence="6" id="KW-0276">Fatty acid metabolism</keyword>
<dbReference type="PROSITE" id="PS50075">
    <property type="entry name" value="CARRIER"/>
    <property type="match status" value="1"/>
</dbReference>
<feature type="domain" description="Carrier" evidence="12">
    <location>
        <begin position="47"/>
        <end position="124"/>
    </location>
</feature>
<keyword evidence="4 11" id="KW-0444">Lipid biosynthesis</keyword>
<dbReference type="AlphaFoldDB" id="J3LQL1"/>
<keyword evidence="14" id="KW-1185">Reference proteome</keyword>
<evidence type="ECO:0000256" key="3">
    <source>
        <dbReference type="ARBA" id="ARBA00022450"/>
    </source>
</evidence>
<organism evidence="13">
    <name type="scientific">Oryza brachyantha</name>
    <name type="common">malo sina</name>
    <dbReference type="NCBI Taxonomy" id="4533"/>
    <lineage>
        <taxon>Eukaryota</taxon>
        <taxon>Viridiplantae</taxon>
        <taxon>Streptophyta</taxon>
        <taxon>Embryophyta</taxon>
        <taxon>Tracheophyta</taxon>
        <taxon>Spermatophyta</taxon>
        <taxon>Magnoliopsida</taxon>
        <taxon>Liliopsida</taxon>
        <taxon>Poales</taxon>
        <taxon>Poaceae</taxon>
        <taxon>BOP clade</taxon>
        <taxon>Oryzoideae</taxon>
        <taxon>Oryzeae</taxon>
        <taxon>Oryzinae</taxon>
        <taxon>Oryza</taxon>
    </lineage>
</organism>
<keyword evidence="7" id="KW-0443">Lipid metabolism</keyword>
<evidence type="ECO:0000313" key="13">
    <source>
        <dbReference type="EnsemblPlants" id="OB03G33370.1"/>
    </source>
</evidence>
<evidence type="ECO:0000256" key="5">
    <source>
        <dbReference type="ARBA" id="ARBA00022553"/>
    </source>
</evidence>
<evidence type="ECO:0000256" key="2">
    <source>
        <dbReference type="ARBA" id="ARBA00010930"/>
    </source>
</evidence>
<dbReference type="HOGENOM" id="CLU_108696_0_0_1"/>
<comment type="similarity">
    <text evidence="2">Belongs to the acyl carrier protein (ACP) family.</text>
</comment>
<evidence type="ECO:0000256" key="4">
    <source>
        <dbReference type="ARBA" id="ARBA00022516"/>
    </source>
</evidence>
<dbReference type="GO" id="GO:0000036">
    <property type="term" value="F:acyl carrier activity"/>
    <property type="evidence" value="ECO:0007669"/>
    <property type="project" value="TreeGrafter"/>
</dbReference>
<evidence type="ECO:0000256" key="10">
    <source>
        <dbReference type="ARBA" id="ARBA00063067"/>
    </source>
</evidence>
<comment type="subunit">
    <text evidence="10">Complex I is composed of at least 49 different subunits.</text>
</comment>
<dbReference type="FunFam" id="1.10.1200.10:FF:000003">
    <property type="entry name" value="Acyl carrier protein"/>
    <property type="match status" value="1"/>
</dbReference>
<evidence type="ECO:0000256" key="8">
    <source>
        <dbReference type="ARBA" id="ARBA00023160"/>
    </source>
</evidence>
<dbReference type="Proteomes" id="UP000006038">
    <property type="component" value="Chromosome 3"/>
</dbReference>
<dbReference type="InterPro" id="IPR036736">
    <property type="entry name" value="ACP-like_sf"/>
</dbReference>
<dbReference type="Gramene" id="OB03G33370.1">
    <property type="protein sequence ID" value="OB03G33370.1"/>
    <property type="gene ID" value="OB03G33370"/>
</dbReference>
<accession>J3LQL1</accession>
<proteinExistence type="inferred from homology"/>
<reference evidence="13" key="1">
    <citation type="journal article" date="2013" name="Nat. Commun.">
        <title>Whole-genome sequencing of Oryza brachyantha reveals mechanisms underlying Oryza genome evolution.</title>
        <authorList>
            <person name="Chen J."/>
            <person name="Huang Q."/>
            <person name="Gao D."/>
            <person name="Wang J."/>
            <person name="Lang Y."/>
            <person name="Liu T."/>
            <person name="Li B."/>
            <person name="Bai Z."/>
            <person name="Luis Goicoechea J."/>
            <person name="Liang C."/>
            <person name="Chen C."/>
            <person name="Zhang W."/>
            <person name="Sun S."/>
            <person name="Liao Y."/>
            <person name="Zhang X."/>
            <person name="Yang L."/>
            <person name="Song C."/>
            <person name="Wang M."/>
            <person name="Shi J."/>
            <person name="Liu G."/>
            <person name="Liu J."/>
            <person name="Zhou H."/>
            <person name="Zhou W."/>
            <person name="Yu Q."/>
            <person name="An N."/>
            <person name="Chen Y."/>
            <person name="Cai Q."/>
            <person name="Wang B."/>
            <person name="Liu B."/>
            <person name="Min J."/>
            <person name="Huang Y."/>
            <person name="Wu H."/>
            <person name="Li Z."/>
            <person name="Zhang Y."/>
            <person name="Yin Y."/>
            <person name="Song W."/>
            <person name="Jiang J."/>
            <person name="Jackson S.A."/>
            <person name="Wing R.A."/>
            <person name="Wang J."/>
            <person name="Chen M."/>
        </authorList>
    </citation>
    <scope>NUCLEOTIDE SEQUENCE [LARGE SCALE GENOMIC DNA]</scope>
    <source>
        <strain evidence="13">cv. IRGC 101232</strain>
    </source>
</reference>
<reference evidence="13" key="2">
    <citation type="submission" date="2013-04" db="UniProtKB">
        <authorList>
            <consortium name="EnsemblPlants"/>
        </authorList>
    </citation>
    <scope>IDENTIFICATION</scope>
</reference>
<keyword evidence="5" id="KW-0597">Phosphoprotein</keyword>
<evidence type="ECO:0000256" key="1">
    <source>
        <dbReference type="ARBA" id="ARBA00005194"/>
    </source>
</evidence>
<dbReference type="InterPro" id="IPR009081">
    <property type="entry name" value="PP-bd_ACP"/>
</dbReference>
<dbReference type="InterPro" id="IPR003231">
    <property type="entry name" value="ACP"/>
</dbReference>
<keyword evidence="3 11" id="KW-0596">Phosphopantetheine</keyword>
<dbReference type="PANTHER" id="PTHR20863:SF60">
    <property type="entry name" value="ACYL CARRIER PROTEIN 3, MITOCHONDRIAL"/>
    <property type="match status" value="1"/>
</dbReference>
<dbReference type="HAMAP" id="MF_01217">
    <property type="entry name" value="Acyl_carrier"/>
    <property type="match status" value="1"/>
</dbReference>
<comment type="function">
    <text evidence="9">Carrier of the growing fatty acid chain in fatty acid biosynthesis. May be involved in the synthesis of short and medium chain fatty acids. Accessory and non-catalytic subunit of the mitochondrial membrane respiratory chain NADH dehydrogenase (Complex I), which functions in the transfer of electrons from NADH to the respiratory chain.</text>
</comment>
<evidence type="ECO:0000256" key="9">
    <source>
        <dbReference type="ARBA" id="ARBA00057783"/>
    </source>
</evidence>
<name>J3LQL1_ORYBR</name>
<dbReference type="STRING" id="4533.J3LQL1"/>
<dbReference type="PANTHER" id="PTHR20863">
    <property type="entry name" value="ACYL CARRIER PROTEIN"/>
    <property type="match status" value="1"/>
</dbReference>
<dbReference type="Gene3D" id="1.10.1200.10">
    <property type="entry name" value="ACP-like"/>
    <property type="match status" value="1"/>
</dbReference>
<dbReference type="eggNOG" id="KOG1748">
    <property type="taxonomic scope" value="Eukaryota"/>
</dbReference>
<dbReference type="Pfam" id="PF00550">
    <property type="entry name" value="PP-binding"/>
    <property type="match status" value="1"/>
</dbReference>